<accession>A0A3G2R2C2</accession>
<feature type="binding site" evidence="9">
    <location>
        <begin position="324"/>
        <end position="328"/>
    </location>
    <ligand>
        <name>FAD</name>
        <dbReference type="ChEBI" id="CHEBI:57692"/>
    </ligand>
</feature>
<evidence type="ECO:0000256" key="8">
    <source>
        <dbReference type="ARBA" id="ARBA00023014"/>
    </source>
</evidence>
<dbReference type="KEGG" id="bacg:D2962_02295"/>
<evidence type="ECO:0000256" key="1">
    <source>
        <dbReference type="ARBA" id="ARBA00005817"/>
    </source>
</evidence>
<dbReference type="PIRSF" id="PIRSF000089">
    <property type="entry name" value="Electra_flavoP_a"/>
    <property type="match status" value="1"/>
</dbReference>
<keyword evidence="7" id="KW-0408">Iron</keyword>
<keyword evidence="8" id="KW-0411">Iron-sulfur</keyword>
<dbReference type="InterPro" id="IPR017900">
    <property type="entry name" value="4Fe4S_Fe_S_CS"/>
</dbReference>
<evidence type="ECO:0000256" key="3">
    <source>
        <dbReference type="ARBA" id="ARBA00022630"/>
    </source>
</evidence>
<dbReference type="Proteomes" id="UP000280960">
    <property type="component" value="Chromosome"/>
</dbReference>
<dbReference type="PROSITE" id="PS51379">
    <property type="entry name" value="4FE4S_FER_2"/>
    <property type="match status" value="2"/>
</dbReference>
<dbReference type="GO" id="GO:0009055">
    <property type="term" value="F:electron transfer activity"/>
    <property type="evidence" value="ECO:0007669"/>
    <property type="project" value="InterPro"/>
</dbReference>
<dbReference type="PANTHER" id="PTHR43153">
    <property type="entry name" value="ELECTRON TRANSFER FLAVOPROTEIN ALPHA"/>
    <property type="match status" value="1"/>
</dbReference>
<dbReference type="PROSITE" id="PS00696">
    <property type="entry name" value="ETF_ALPHA"/>
    <property type="match status" value="1"/>
</dbReference>
<dbReference type="InterPro" id="IPR033947">
    <property type="entry name" value="ETF_alpha_N"/>
</dbReference>
<dbReference type="SUPFAM" id="SSF52402">
    <property type="entry name" value="Adenine nucleotide alpha hydrolases-like"/>
    <property type="match status" value="1"/>
</dbReference>
<dbReference type="InterPro" id="IPR017896">
    <property type="entry name" value="4Fe4S_Fe-S-bd"/>
</dbReference>
<dbReference type="PANTHER" id="PTHR43153:SF1">
    <property type="entry name" value="ELECTRON TRANSFER FLAVOPROTEIN SUBUNIT ALPHA, MITOCHONDRIAL"/>
    <property type="match status" value="1"/>
</dbReference>
<sequence length="401" mass="43162">MALKVIKENCTGCGLCVDVCAYSGIKINDEGVAEVTESCILCGQCVDVCPAGALMMEEKKATVEDISDYKGVMVFVEHEFGKIHSVSFELLGKGREIADNLGVSLSAMLIGAEGDSMALEVARYDVDTIYVCNSTWLKDYQTNTYVAEAENIIRTYKPEIVLIGATTLGRDFAGALAARLKTGLTADCTELSVDMEKRLLLQTRPAFGGNIMATIISPNRRPQMATVRPKVMAMPEPVKNPDVQIIQVQPVSGPQDMLLDILEFIPDTAGTVNLADADIIISGGRGMKGPENFSMLFELAELLGGAVGASRAAVDSGWMPYAHQVGQTGRTVRPKLYIACGISGAIQHLAGMQTSENIVAINKDPDAPIFKVATFGIVGDLFKVVPELIRQIKYKKQQMAS</sequence>
<dbReference type="EMBL" id="CP033169">
    <property type="protein sequence ID" value="AYO29590.1"/>
    <property type="molecule type" value="Genomic_DNA"/>
</dbReference>
<dbReference type="GO" id="GO:0050660">
    <property type="term" value="F:flavin adenine dinucleotide binding"/>
    <property type="evidence" value="ECO:0007669"/>
    <property type="project" value="InterPro"/>
</dbReference>
<dbReference type="SMART" id="SM00893">
    <property type="entry name" value="ETF"/>
    <property type="match status" value="1"/>
</dbReference>
<dbReference type="CDD" id="cd01715">
    <property type="entry name" value="ETF_alpha"/>
    <property type="match status" value="1"/>
</dbReference>
<proteinExistence type="inferred from homology"/>
<dbReference type="PROSITE" id="PS00198">
    <property type="entry name" value="4FE4S_FER_1"/>
    <property type="match status" value="1"/>
</dbReference>
<evidence type="ECO:0000313" key="12">
    <source>
        <dbReference type="Proteomes" id="UP000280960"/>
    </source>
</evidence>
<evidence type="ECO:0000256" key="9">
    <source>
        <dbReference type="PIRSR" id="PIRSR000089-1"/>
    </source>
</evidence>
<dbReference type="GO" id="GO:0046872">
    <property type="term" value="F:metal ion binding"/>
    <property type="evidence" value="ECO:0007669"/>
    <property type="project" value="UniProtKB-KW"/>
</dbReference>
<dbReference type="InterPro" id="IPR001308">
    <property type="entry name" value="ETF_a/FixB"/>
</dbReference>
<evidence type="ECO:0000256" key="2">
    <source>
        <dbReference type="ARBA" id="ARBA00022448"/>
    </source>
</evidence>
<feature type="binding site" evidence="9">
    <location>
        <begin position="341"/>
        <end position="348"/>
    </location>
    <ligand>
        <name>FAD</name>
        <dbReference type="ChEBI" id="CHEBI:57692"/>
    </ligand>
</feature>
<gene>
    <name evidence="11" type="ORF">D2962_02295</name>
</gene>
<keyword evidence="6" id="KW-0249">Electron transport</keyword>
<evidence type="ECO:0000259" key="10">
    <source>
        <dbReference type="PROSITE" id="PS51379"/>
    </source>
</evidence>
<dbReference type="InterPro" id="IPR029035">
    <property type="entry name" value="DHS-like_NAD/FAD-binding_dom"/>
</dbReference>
<comment type="similarity">
    <text evidence="1">Belongs to the ETF alpha-subunit/FixB family.</text>
</comment>
<dbReference type="RefSeq" id="WP_122013989.1">
    <property type="nucleotide sequence ID" value="NZ_CP033169.1"/>
</dbReference>
<dbReference type="InterPro" id="IPR018206">
    <property type="entry name" value="ETF_asu_C_CS"/>
</dbReference>
<comment type="cofactor">
    <cofactor evidence="9">
        <name>FAD</name>
        <dbReference type="ChEBI" id="CHEBI:57692"/>
    </cofactor>
    <text evidence="9">Binds 1 FAD per dimer.</text>
</comment>
<evidence type="ECO:0000256" key="5">
    <source>
        <dbReference type="ARBA" id="ARBA00022827"/>
    </source>
</evidence>
<dbReference type="GO" id="GO:0051536">
    <property type="term" value="F:iron-sulfur cluster binding"/>
    <property type="evidence" value="ECO:0007669"/>
    <property type="project" value="UniProtKB-KW"/>
</dbReference>
<keyword evidence="4" id="KW-0479">Metal-binding</keyword>
<feature type="domain" description="4Fe-4S ferredoxin-type" evidence="10">
    <location>
        <begin position="1"/>
        <end position="30"/>
    </location>
</feature>
<dbReference type="InterPro" id="IPR014731">
    <property type="entry name" value="ETF_asu_C"/>
</dbReference>
<dbReference type="FunFam" id="3.40.50.1220:FF:000001">
    <property type="entry name" value="Electron transfer flavoprotein, alpha subunit"/>
    <property type="match status" value="1"/>
</dbReference>
<feature type="binding site" evidence="9">
    <location>
        <position position="362"/>
    </location>
    <ligand>
        <name>FAD</name>
        <dbReference type="ChEBI" id="CHEBI:57692"/>
    </ligand>
</feature>
<dbReference type="SUPFAM" id="SSF54862">
    <property type="entry name" value="4Fe-4S ferredoxins"/>
    <property type="match status" value="1"/>
</dbReference>
<keyword evidence="12" id="KW-1185">Reference proteome</keyword>
<dbReference type="GO" id="GO:0033539">
    <property type="term" value="P:fatty acid beta-oxidation using acyl-CoA dehydrogenase"/>
    <property type="evidence" value="ECO:0007669"/>
    <property type="project" value="TreeGrafter"/>
</dbReference>
<feature type="domain" description="4Fe-4S ferredoxin-type" evidence="10">
    <location>
        <begin position="31"/>
        <end position="59"/>
    </location>
</feature>
<dbReference type="InterPro" id="IPR014729">
    <property type="entry name" value="Rossmann-like_a/b/a_fold"/>
</dbReference>
<reference evidence="11 12" key="1">
    <citation type="submission" date="2018-10" db="EMBL/GenBank/DDBJ databases">
        <authorList>
            <person name="Zhang X."/>
        </authorList>
    </citation>
    <scope>NUCLEOTIDE SEQUENCE [LARGE SCALE GENOMIC DNA]</scope>
    <source>
        <strain evidence="11 12">SK-G1</strain>
    </source>
</reference>
<evidence type="ECO:0000256" key="7">
    <source>
        <dbReference type="ARBA" id="ARBA00023004"/>
    </source>
</evidence>
<evidence type="ECO:0000256" key="6">
    <source>
        <dbReference type="ARBA" id="ARBA00022982"/>
    </source>
</evidence>
<dbReference type="Gene3D" id="3.30.70.20">
    <property type="match status" value="1"/>
</dbReference>
<feature type="binding site" evidence="9">
    <location>
        <begin position="310"/>
        <end position="311"/>
    </location>
    <ligand>
        <name>FAD</name>
        <dbReference type="ChEBI" id="CHEBI:57692"/>
    </ligand>
</feature>
<organism evidence="11 12">
    <name type="scientific">Biomaibacter acetigenes</name>
    <dbReference type="NCBI Taxonomy" id="2316383"/>
    <lineage>
        <taxon>Bacteria</taxon>
        <taxon>Bacillati</taxon>
        <taxon>Bacillota</taxon>
        <taxon>Clostridia</taxon>
        <taxon>Thermosediminibacterales</taxon>
        <taxon>Tepidanaerobacteraceae</taxon>
        <taxon>Biomaibacter</taxon>
    </lineage>
</organism>
<name>A0A3G2R2C2_9FIRM</name>
<keyword evidence="2" id="KW-0813">Transport</keyword>
<evidence type="ECO:0000313" key="11">
    <source>
        <dbReference type="EMBL" id="AYO29590.1"/>
    </source>
</evidence>
<dbReference type="Gene3D" id="3.40.50.1220">
    <property type="entry name" value="TPP-binding domain"/>
    <property type="match status" value="1"/>
</dbReference>
<evidence type="ECO:0000256" key="4">
    <source>
        <dbReference type="ARBA" id="ARBA00022723"/>
    </source>
</evidence>
<dbReference type="AlphaFoldDB" id="A0A3G2R2C2"/>
<dbReference type="Gene3D" id="3.40.50.620">
    <property type="entry name" value="HUPs"/>
    <property type="match status" value="1"/>
</dbReference>
<dbReference type="Pfam" id="PF01012">
    <property type="entry name" value="ETF"/>
    <property type="match status" value="1"/>
</dbReference>
<keyword evidence="3" id="KW-0285">Flavoprotein</keyword>
<dbReference type="Pfam" id="PF00766">
    <property type="entry name" value="ETF_alpha"/>
    <property type="match status" value="1"/>
</dbReference>
<dbReference type="InterPro" id="IPR014730">
    <property type="entry name" value="ETF_a/b_N"/>
</dbReference>
<dbReference type="SUPFAM" id="SSF52467">
    <property type="entry name" value="DHS-like NAD/FAD-binding domain"/>
    <property type="match status" value="1"/>
</dbReference>
<keyword evidence="5 9" id="KW-0274">FAD</keyword>
<protein>
    <submittedName>
        <fullName evidence="11">4Fe-4S dicluster domain-containing protein</fullName>
    </submittedName>
</protein>
<feature type="binding site" evidence="9">
    <location>
        <position position="285"/>
    </location>
    <ligand>
        <name>FAD</name>
        <dbReference type="ChEBI" id="CHEBI:57692"/>
    </ligand>
</feature>
<dbReference type="Pfam" id="PF12838">
    <property type="entry name" value="Fer4_7"/>
    <property type="match status" value="1"/>
</dbReference>